<dbReference type="SUPFAM" id="SSF52266">
    <property type="entry name" value="SGNH hydrolase"/>
    <property type="match status" value="1"/>
</dbReference>
<name>A0A6J8BYU9_MYTCO</name>
<gene>
    <name evidence="1" type="ORF">MCOR_24104</name>
</gene>
<dbReference type="Proteomes" id="UP000507470">
    <property type="component" value="Unassembled WGS sequence"/>
</dbReference>
<dbReference type="EMBL" id="CACVKT020004270">
    <property type="protein sequence ID" value="CAC5388872.1"/>
    <property type="molecule type" value="Genomic_DNA"/>
</dbReference>
<reference evidence="1 2" key="1">
    <citation type="submission" date="2020-06" db="EMBL/GenBank/DDBJ databases">
        <authorList>
            <person name="Li R."/>
            <person name="Bekaert M."/>
        </authorList>
    </citation>
    <scope>NUCLEOTIDE SEQUENCE [LARGE SCALE GENOMIC DNA]</scope>
    <source>
        <strain evidence="2">wild</strain>
    </source>
</reference>
<protein>
    <recommendedName>
        <fullName evidence="3">SGNH hydrolase-type esterase domain-containing protein</fullName>
    </recommendedName>
</protein>
<dbReference type="AlphaFoldDB" id="A0A6J8BYU9"/>
<evidence type="ECO:0008006" key="3">
    <source>
        <dbReference type="Google" id="ProtNLM"/>
    </source>
</evidence>
<organism evidence="1 2">
    <name type="scientific">Mytilus coruscus</name>
    <name type="common">Sea mussel</name>
    <dbReference type="NCBI Taxonomy" id="42192"/>
    <lineage>
        <taxon>Eukaryota</taxon>
        <taxon>Metazoa</taxon>
        <taxon>Spiralia</taxon>
        <taxon>Lophotrochozoa</taxon>
        <taxon>Mollusca</taxon>
        <taxon>Bivalvia</taxon>
        <taxon>Autobranchia</taxon>
        <taxon>Pteriomorphia</taxon>
        <taxon>Mytilida</taxon>
        <taxon>Mytiloidea</taxon>
        <taxon>Mytilidae</taxon>
        <taxon>Mytilinae</taxon>
        <taxon>Mytilus</taxon>
    </lineage>
</organism>
<proteinExistence type="predicted"/>
<evidence type="ECO:0000313" key="1">
    <source>
        <dbReference type="EMBL" id="CAC5388872.1"/>
    </source>
</evidence>
<sequence>MEKSLYGKNLHVTLLGHSLIRRLNRFMNSCDGFDNLRLLKSNFLINCRAQGGLTVARLAQQKQLCTFRYHPHIIVLQIGGNDAASRRTNASQIAQDIFAFPMYILYDLSVNHVIIEQLLYRSESVTYGGYNDKVIQIKTPLPEKIKEHDENAISFLAQP</sequence>
<dbReference type="OrthoDB" id="6109323at2759"/>
<dbReference type="InterPro" id="IPR036514">
    <property type="entry name" value="SGNH_hydro_sf"/>
</dbReference>
<evidence type="ECO:0000313" key="2">
    <source>
        <dbReference type="Proteomes" id="UP000507470"/>
    </source>
</evidence>
<keyword evidence="2" id="KW-1185">Reference proteome</keyword>
<dbReference type="Gene3D" id="3.40.50.1110">
    <property type="entry name" value="SGNH hydrolase"/>
    <property type="match status" value="1"/>
</dbReference>
<accession>A0A6J8BYU9</accession>